<dbReference type="Proteomes" id="UP001601976">
    <property type="component" value="Unassembled WGS sequence"/>
</dbReference>
<evidence type="ECO:0000313" key="2">
    <source>
        <dbReference type="EMBL" id="MFF3343387.1"/>
    </source>
</evidence>
<accession>A0ABW6RP86</accession>
<organism evidence="2 3">
    <name type="scientific">Streptomyces flavidovirens</name>
    <dbReference type="NCBI Taxonomy" id="67298"/>
    <lineage>
        <taxon>Bacteria</taxon>
        <taxon>Bacillati</taxon>
        <taxon>Actinomycetota</taxon>
        <taxon>Actinomycetes</taxon>
        <taxon>Kitasatosporales</taxon>
        <taxon>Streptomycetaceae</taxon>
        <taxon>Streptomyces</taxon>
    </lineage>
</organism>
<evidence type="ECO:0000313" key="3">
    <source>
        <dbReference type="Proteomes" id="UP001601976"/>
    </source>
</evidence>
<protein>
    <submittedName>
        <fullName evidence="2">Uncharacterized protein</fullName>
    </submittedName>
</protein>
<feature type="region of interest" description="Disordered" evidence="1">
    <location>
        <begin position="1"/>
        <end position="21"/>
    </location>
</feature>
<dbReference type="RefSeq" id="WP_214899949.1">
    <property type="nucleotide sequence ID" value="NZ_JBIAPK010000014.1"/>
</dbReference>
<sequence>MTAGAFDAATGDGPAADAPDGRRAAEVRVAFEGLMQIRRLTNTGTDDPLAVPAAWEINQVVRSVALTLEAAGIAPSAVDAAGARSATGYRVGAGERPGTARVEWLGPPGGGAAQEEQEALTRCAAELGRLGWTALLYRGPRRRRFLEVEPPAAVRPR</sequence>
<comment type="caution">
    <text evidence="2">The sequence shown here is derived from an EMBL/GenBank/DDBJ whole genome shotgun (WGS) entry which is preliminary data.</text>
</comment>
<feature type="compositionally biased region" description="Low complexity" evidence="1">
    <location>
        <begin position="1"/>
        <end position="18"/>
    </location>
</feature>
<name>A0ABW6RP86_9ACTN</name>
<dbReference type="EMBL" id="JBIAPK010000014">
    <property type="protein sequence ID" value="MFF3343387.1"/>
    <property type="molecule type" value="Genomic_DNA"/>
</dbReference>
<proteinExistence type="predicted"/>
<reference evidence="2 3" key="1">
    <citation type="submission" date="2024-10" db="EMBL/GenBank/DDBJ databases">
        <title>The Natural Products Discovery Center: Release of the First 8490 Sequenced Strains for Exploring Actinobacteria Biosynthetic Diversity.</title>
        <authorList>
            <person name="Kalkreuter E."/>
            <person name="Kautsar S.A."/>
            <person name="Yang D."/>
            <person name="Bader C.D."/>
            <person name="Teijaro C.N."/>
            <person name="Fluegel L."/>
            <person name="Davis C.M."/>
            <person name="Simpson J.R."/>
            <person name="Lauterbach L."/>
            <person name="Steele A.D."/>
            <person name="Gui C."/>
            <person name="Meng S."/>
            <person name="Li G."/>
            <person name="Viehrig K."/>
            <person name="Ye F."/>
            <person name="Su P."/>
            <person name="Kiefer A.F."/>
            <person name="Nichols A."/>
            <person name="Cepeda A.J."/>
            <person name="Yan W."/>
            <person name="Fan B."/>
            <person name="Jiang Y."/>
            <person name="Adhikari A."/>
            <person name="Zheng C.-J."/>
            <person name="Schuster L."/>
            <person name="Cowan T.M."/>
            <person name="Smanski M.J."/>
            <person name="Chevrette M.G."/>
            <person name="De Carvalho L.P.S."/>
            <person name="Shen B."/>
        </authorList>
    </citation>
    <scope>NUCLEOTIDE SEQUENCE [LARGE SCALE GENOMIC DNA]</scope>
    <source>
        <strain evidence="2 3">NPDC003029</strain>
    </source>
</reference>
<gene>
    <name evidence="2" type="ORF">ACFYWW_32605</name>
</gene>
<evidence type="ECO:0000256" key="1">
    <source>
        <dbReference type="SAM" id="MobiDB-lite"/>
    </source>
</evidence>
<keyword evidence="3" id="KW-1185">Reference proteome</keyword>